<reference evidence="13" key="1">
    <citation type="submission" date="2020-10" db="EMBL/GenBank/DDBJ databases">
        <authorList>
            <person name="Gilroy R."/>
        </authorList>
    </citation>
    <scope>NUCLEOTIDE SEQUENCE</scope>
    <source>
        <strain evidence="13">35461</strain>
    </source>
</reference>
<evidence type="ECO:0000256" key="9">
    <source>
        <dbReference type="HAMAP-Rule" id="MF_00148"/>
    </source>
</evidence>
<dbReference type="InterPro" id="IPR018085">
    <property type="entry name" value="Ura-DNA_Glyclase_AS"/>
</dbReference>
<evidence type="ECO:0000256" key="4">
    <source>
        <dbReference type="ARBA" id="ARBA00012030"/>
    </source>
</evidence>
<dbReference type="HAMAP" id="MF_00148">
    <property type="entry name" value="UDG"/>
    <property type="match status" value="1"/>
</dbReference>
<evidence type="ECO:0000313" key="14">
    <source>
        <dbReference type="Proteomes" id="UP000886845"/>
    </source>
</evidence>
<dbReference type="GO" id="GO:0097510">
    <property type="term" value="P:base-excision repair, AP site formation via deaminated base removal"/>
    <property type="evidence" value="ECO:0007669"/>
    <property type="project" value="TreeGrafter"/>
</dbReference>
<feature type="domain" description="Uracil-DNA glycosylase-like" evidence="12">
    <location>
        <begin position="47"/>
        <end position="208"/>
    </location>
</feature>
<feature type="active site" description="Proton acceptor" evidence="9 10">
    <location>
        <position position="62"/>
    </location>
</feature>
<evidence type="ECO:0000256" key="3">
    <source>
        <dbReference type="ARBA" id="ARBA00008184"/>
    </source>
</evidence>
<dbReference type="PROSITE" id="PS00130">
    <property type="entry name" value="U_DNA_GLYCOSYLASE"/>
    <property type="match status" value="1"/>
</dbReference>
<evidence type="ECO:0000256" key="6">
    <source>
        <dbReference type="ARBA" id="ARBA00022763"/>
    </source>
</evidence>
<keyword evidence="6 9" id="KW-0227">DNA damage</keyword>
<dbReference type="AlphaFoldDB" id="A0A9D1NN60"/>
<dbReference type="SMART" id="SM00986">
    <property type="entry name" value="UDG"/>
    <property type="match status" value="1"/>
</dbReference>
<dbReference type="NCBIfam" id="NF003591">
    <property type="entry name" value="PRK05254.1-4"/>
    <property type="match status" value="1"/>
</dbReference>
<dbReference type="NCBIfam" id="NF003589">
    <property type="entry name" value="PRK05254.1-2"/>
    <property type="match status" value="1"/>
</dbReference>
<dbReference type="GO" id="GO:0005737">
    <property type="term" value="C:cytoplasm"/>
    <property type="evidence" value="ECO:0007669"/>
    <property type="project" value="UniProtKB-SubCell"/>
</dbReference>
<evidence type="ECO:0000256" key="2">
    <source>
        <dbReference type="ARBA" id="ARBA00002631"/>
    </source>
</evidence>
<dbReference type="CDD" id="cd10027">
    <property type="entry name" value="UDG-F1-like"/>
    <property type="match status" value="1"/>
</dbReference>
<dbReference type="NCBIfam" id="NF003588">
    <property type="entry name" value="PRK05254.1-1"/>
    <property type="match status" value="1"/>
</dbReference>
<dbReference type="InterPro" id="IPR036895">
    <property type="entry name" value="Uracil-DNA_glycosylase-like_sf"/>
</dbReference>
<sequence length="218" mass="23974">MHTDWRDALLPVLRTAEFARLREFWERAYATDPQTLPPQEALFAALTLCPLAKTRVVILGQDPYPTPGHAHGLAFSVRPPTQPPPSLRNILTEIQADLGRPAHIRGGDLTPWAEQGVLLLNAILTVHAHAPLSHAGKGWEPFTDAIIRTVSERREHAVFLLWGAKAKAKIPLIDASRHLILTAAHPSPLSAHAGFFGCRCFSRANAWLTAQGLAPIDW</sequence>
<organism evidence="13 14">
    <name type="scientific">Candidatus Spyradenecus faecavium</name>
    <dbReference type="NCBI Taxonomy" id="2840947"/>
    <lineage>
        <taxon>Bacteria</taxon>
        <taxon>Pseudomonadati</taxon>
        <taxon>Lentisphaerota</taxon>
        <taxon>Lentisphaeria</taxon>
        <taxon>Lentisphaerales</taxon>
        <taxon>Lentisphaeraceae</taxon>
        <taxon>Lentisphaeraceae incertae sedis</taxon>
        <taxon>Candidatus Spyradenecus</taxon>
    </lineage>
</organism>
<dbReference type="GO" id="GO:0004844">
    <property type="term" value="F:uracil DNA N-glycosylase activity"/>
    <property type="evidence" value="ECO:0007669"/>
    <property type="project" value="UniProtKB-UniRule"/>
</dbReference>
<dbReference type="InterPro" id="IPR002043">
    <property type="entry name" value="UDG_fam1"/>
</dbReference>
<keyword evidence="8 9" id="KW-0234">DNA repair</keyword>
<evidence type="ECO:0000256" key="10">
    <source>
        <dbReference type="PROSITE-ProRule" id="PRU10072"/>
    </source>
</evidence>
<evidence type="ECO:0000259" key="12">
    <source>
        <dbReference type="SMART" id="SM00986"/>
    </source>
</evidence>
<comment type="subcellular location">
    <subcellularLocation>
        <location evidence="9">Cytoplasm</location>
    </subcellularLocation>
</comment>
<dbReference type="NCBIfam" id="TIGR00628">
    <property type="entry name" value="ung"/>
    <property type="match status" value="1"/>
</dbReference>
<dbReference type="Gene3D" id="3.40.470.10">
    <property type="entry name" value="Uracil-DNA glycosylase-like domain"/>
    <property type="match status" value="1"/>
</dbReference>
<keyword evidence="13" id="KW-0326">Glycosidase</keyword>
<protein>
    <recommendedName>
        <fullName evidence="5 9">Uracil-DNA glycosylase</fullName>
        <shortName evidence="9">UDG</shortName>
        <ecNumber evidence="4 9">3.2.2.27</ecNumber>
    </recommendedName>
</protein>
<dbReference type="PANTHER" id="PTHR11264">
    <property type="entry name" value="URACIL-DNA GLYCOSYLASE"/>
    <property type="match status" value="1"/>
</dbReference>
<evidence type="ECO:0000313" key="13">
    <source>
        <dbReference type="EMBL" id="HIV09751.1"/>
    </source>
</evidence>
<evidence type="ECO:0000256" key="11">
    <source>
        <dbReference type="RuleBase" id="RU003780"/>
    </source>
</evidence>
<name>A0A9D1NN60_9BACT</name>
<dbReference type="InterPro" id="IPR005122">
    <property type="entry name" value="Uracil-DNA_glycosylase-like"/>
</dbReference>
<reference evidence="13" key="2">
    <citation type="journal article" date="2021" name="PeerJ">
        <title>Extensive microbial diversity within the chicken gut microbiome revealed by metagenomics and culture.</title>
        <authorList>
            <person name="Gilroy R."/>
            <person name="Ravi A."/>
            <person name="Getino M."/>
            <person name="Pursley I."/>
            <person name="Horton D.L."/>
            <person name="Alikhan N.F."/>
            <person name="Baker D."/>
            <person name="Gharbi K."/>
            <person name="Hall N."/>
            <person name="Watson M."/>
            <person name="Adriaenssens E.M."/>
            <person name="Foster-Nyarko E."/>
            <person name="Jarju S."/>
            <person name="Secka A."/>
            <person name="Antonio M."/>
            <person name="Oren A."/>
            <person name="Chaudhuri R.R."/>
            <person name="La Ragione R."/>
            <person name="Hildebrand F."/>
            <person name="Pallen M.J."/>
        </authorList>
    </citation>
    <scope>NUCLEOTIDE SEQUENCE</scope>
    <source>
        <strain evidence="13">35461</strain>
    </source>
</reference>
<dbReference type="SUPFAM" id="SSF52141">
    <property type="entry name" value="Uracil-DNA glycosylase-like"/>
    <property type="match status" value="1"/>
</dbReference>
<comment type="catalytic activity">
    <reaction evidence="1 9 11">
        <text>Hydrolyzes single-stranded DNA or mismatched double-stranded DNA and polynucleotides, releasing free uracil.</text>
        <dbReference type="EC" id="3.2.2.27"/>
    </reaction>
</comment>
<evidence type="ECO:0000256" key="7">
    <source>
        <dbReference type="ARBA" id="ARBA00022801"/>
    </source>
</evidence>
<comment type="caution">
    <text evidence="13">The sequence shown here is derived from an EMBL/GenBank/DDBJ whole genome shotgun (WGS) entry which is preliminary data.</text>
</comment>
<dbReference type="PANTHER" id="PTHR11264:SF0">
    <property type="entry name" value="URACIL-DNA GLYCOSYLASE"/>
    <property type="match status" value="1"/>
</dbReference>
<comment type="function">
    <text evidence="2 9 11">Excises uracil residues from the DNA which can arise as a result of misincorporation of dUMP residues by DNA polymerase or due to deamination of cytosine.</text>
</comment>
<gene>
    <name evidence="9 13" type="primary">ung</name>
    <name evidence="13" type="ORF">IAC79_06535</name>
</gene>
<accession>A0A9D1NN60</accession>
<dbReference type="SMART" id="SM00987">
    <property type="entry name" value="UreE_C"/>
    <property type="match status" value="1"/>
</dbReference>
<dbReference type="Pfam" id="PF03167">
    <property type="entry name" value="UDG"/>
    <property type="match status" value="1"/>
</dbReference>
<dbReference type="EMBL" id="DVOR01000211">
    <property type="protein sequence ID" value="HIV09751.1"/>
    <property type="molecule type" value="Genomic_DNA"/>
</dbReference>
<proteinExistence type="inferred from homology"/>
<evidence type="ECO:0000256" key="5">
    <source>
        <dbReference type="ARBA" id="ARBA00018429"/>
    </source>
</evidence>
<evidence type="ECO:0000256" key="8">
    <source>
        <dbReference type="ARBA" id="ARBA00023204"/>
    </source>
</evidence>
<keyword evidence="7 9" id="KW-0378">Hydrolase</keyword>
<dbReference type="EC" id="3.2.2.27" evidence="4 9"/>
<dbReference type="Proteomes" id="UP000886845">
    <property type="component" value="Unassembled WGS sequence"/>
</dbReference>
<dbReference type="NCBIfam" id="NF003592">
    <property type="entry name" value="PRK05254.1-5"/>
    <property type="match status" value="1"/>
</dbReference>
<evidence type="ECO:0000256" key="1">
    <source>
        <dbReference type="ARBA" id="ARBA00001400"/>
    </source>
</evidence>
<comment type="similarity">
    <text evidence="3 9 11">Belongs to the uracil-DNA glycosylase (UDG) superfamily. UNG family.</text>
</comment>
<keyword evidence="9" id="KW-0963">Cytoplasm</keyword>